<protein>
    <recommendedName>
        <fullName evidence="3">Methyltransferase domain-containing protein</fullName>
    </recommendedName>
</protein>
<dbReference type="InterPro" id="IPR029063">
    <property type="entry name" value="SAM-dependent_MTases_sf"/>
</dbReference>
<keyword evidence="2" id="KW-1185">Reference proteome</keyword>
<proteinExistence type="predicted"/>
<dbReference type="EMBL" id="JAQQWP010000009">
    <property type="protein sequence ID" value="KAK8099944.1"/>
    <property type="molecule type" value="Genomic_DNA"/>
</dbReference>
<organism evidence="1 2">
    <name type="scientific">Apiospora kogelbergensis</name>
    <dbReference type="NCBI Taxonomy" id="1337665"/>
    <lineage>
        <taxon>Eukaryota</taxon>
        <taxon>Fungi</taxon>
        <taxon>Dikarya</taxon>
        <taxon>Ascomycota</taxon>
        <taxon>Pezizomycotina</taxon>
        <taxon>Sordariomycetes</taxon>
        <taxon>Xylariomycetidae</taxon>
        <taxon>Amphisphaeriales</taxon>
        <taxon>Apiosporaceae</taxon>
        <taxon>Apiospora</taxon>
    </lineage>
</organism>
<dbReference type="SUPFAM" id="SSF53335">
    <property type="entry name" value="S-adenosyl-L-methionine-dependent methyltransferases"/>
    <property type="match status" value="1"/>
</dbReference>
<name>A0AAW0QJP1_9PEZI</name>
<reference evidence="1 2" key="1">
    <citation type="submission" date="2023-01" db="EMBL/GenBank/DDBJ databases">
        <title>Analysis of 21 Apiospora genomes using comparative genomics revels a genus with tremendous synthesis potential of carbohydrate active enzymes and secondary metabolites.</title>
        <authorList>
            <person name="Sorensen T."/>
        </authorList>
    </citation>
    <scope>NUCLEOTIDE SEQUENCE [LARGE SCALE GENOMIC DNA]</scope>
    <source>
        <strain evidence="1 2">CBS 117206</strain>
    </source>
</reference>
<comment type="caution">
    <text evidence="1">The sequence shown here is derived from an EMBL/GenBank/DDBJ whole genome shotgun (WGS) entry which is preliminary data.</text>
</comment>
<evidence type="ECO:0008006" key="3">
    <source>
        <dbReference type="Google" id="ProtNLM"/>
    </source>
</evidence>
<dbReference type="AlphaFoldDB" id="A0AAW0QJP1"/>
<dbReference type="Proteomes" id="UP001392437">
    <property type="component" value="Unassembled WGS sequence"/>
</dbReference>
<accession>A0AAW0QJP1</accession>
<sequence>MDVFSFAPKQVTPFGQKMFEIIGADETLTIAKYEMNLLPPFPAGANIHDVACGLGPVTESLLATKLPSSIQIKATDIVHGMKLESQDKTFSYSFLSLGLPIMEDPVLAAKEMYRTLQPGGTAGECAQETRRAVYGDDARLALEPMPQHEDPGYIRSLLFALAIWSAIGVPPGGWTQNDEDTWDTAVAKYKELLAKKSGFHIGGKGNITLEAIAQVSIVQRPPRCSIRTWSGPLDAAVLTIFIRYGLVSTITNPMQNAFAKLSRLDSDTALRSASFAA</sequence>
<evidence type="ECO:0000313" key="2">
    <source>
        <dbReference type="Proteomes" id="UP001392437"/>
    </source>
</evidence>
<gene>
    <name evidence="1" type="ORF">PG999_010318</name>
</gene>
<evidence type="ECO:0000313" key="1">
    <source>
        <dbReference type="EMBL" id="KAK8099944.1"/>
    </source>
</evidence>